<sequence length="63" mass="7185">MEILEKAKTLFTQPLSLDGLRKLDRLERQAKGEERMYIGLLWDAAYAAVDPIVLQQARVEGLL</sequence>
<accession>A0A2T3JNJ3</accession>
<protein>
    <submittedName>
        <fullName evidence="1">Uncharacterized protein</fullName>
    </submittedName>
</protein>
<reference evidence="1 2" key="1">
    <citation type="submission" date="2018-01" db="EMBL/GenBank/DDBJ databases">
        <title>Whole genome sequencing of Histamine producing bacteria.</title>
        <authorList>
            <person name="Butler K."/>
        </authorList>
    </citation>
    <scope>NUCLEOTIDE SEQUENCE [LARGE SCALE GENOMIC DNA]</scope>
    <source>
        <strain evidence="1 2">JCM 12947</strain>
    </source>
</reference>
<evidence type="ECO:0000313" key="2">
    <source>
        <dbReference type="Proteomes" id="UP000240987"/>
    </source>
</evidence>
<organism evidence="1 2">
    <name type="scientific">Photobacterium frigidiphilum</name>
    <dbReference type="NCBI Taxonomy" id="264736"/>
    <lineage>
        <taxon>Bacteria</taxon>
        <taxon>Pseudomonadati</taxon>
        <taxon>Pseudomonadota</taxon>
        <taxon>Gammaproteobacteria</taxon>
        <taxon>Vibrionales</taxon>
        <taxon>Vibrionaceae</taxon>
        <taxon>Photobacterium</taxon>
    </lineage>
</organism>
<name>A0A2T3JNJ3_9GAMM</name>
<dbReference type="EMBL" id="PYMJ01000003">
    <property type="protein sequence ID" value="PSU50605.1"/>
    <property type="molecule type" value="Genomic_DNA"/>
</dbReference>
<evidence type="ECO:0000313" key="1">
    <source>
        <dbReference type="EMBL" id="PSU50605.1"/>
    </source>
</evidence>
<gene>
    <name evidence="1" type="ORF">C9J12_04605</name>
</gene>
<comment type="caution">
    <text evidence="1">The sequence shown here is derived from an EMBL/GenBank/DDBJ whole genome shotgun (WGS) entry which is preliminary data.</text>
</comment>
<proteinExistence type="predicted"/>
<dbReference type="RefSeq" id="WP_107241636.1">
    <property type="nucleotide sequence ID" value="NZ_JBALVU010000173.1"/>
</dbReference>
<dbReference type="OrthoDB" id="5817243at2"/>
<dbReference type="Proteomes" id="UP000240987">
    <property type="component" value="Unassembled WGS sequence"/>
</dbReference>
<keyword evidence="2" id="KW-1185">Reference proteome</keyword>
<dbReference type="AlphaFoldDB" id="A0A2T3JNJ3"/>